<dbReference type="EMBL" id="JANIEX010000943">
    <property type="protein sequence ID" value="KAJ3561867.1"/>
    <property type="molecule type" value="Genomic_DNA"/>
</dbReference>
<dbReference type="AlphaFoldDB" id="A0AAD5VJS1"/>
<name>A0AAD5VJS1_9AGAR</name>
<feature type="compositionally biased region" description="Basic residues" evidence="1">
    <location>
        <begin position="606"/>
        <end position="615"/>
    </location>
</feature>
<dbReference type="Proteomes" id="UP001213000">
    <property type="component" value="Unassembled WGS sequence"/>
</dbReference>
<gene>
    <name evidence="2" type="ORF">NP233_g9934</name>
</gene>
<sequence length="615" mass="65781">MSVSPLNIFANLPPGLFNTPSPLPSPHATPPNPLDNAATMLLLVPPSESNLINEITTTTQAEFLDTFQAHFDVIHTMKNKVYGAQIKWVRKNVMGPFIKEFGPVSPRMAAKVDRYLRNHSVLNRTTTTRRVSGTAATSPTRAVQWRHVMGREMKDAIELRMNQLRAANGITSRGNHLQFYKQARDEILKGLSPKKVAEFKATAESETQDRKASPTRQNVYDRQPMIAGIATDAISDHFGWGPGQFGDVVCFIAVTYRNKDGLIQTDFSVVSNQYIPGNDSDVPTLVNTFRDQVDPVFKKVAEGYIPAQGPMPMDIDFESMAPKVLRDSLSQGIENAWVSSGSVEFTRTPKTLPWPELETSEGRAKYLSTPSDFDTLGFMRPATAQSIDWLTKFAQALNASTVPLFRKAGASSSTSALDSSPSLSSASSTDSLLPSSPVDSTLPWLPSLDFNLSPVPQPGSGAAQDLSSAPLSPSSLLAALSLVNPNGTSQAVNDTQANTMPITNPGSTPAPPVMSQGPTSIGIPPVNTGDDSDVDPLPDTLYGITSPVDPPANTDVNGVMQHDTRGSIPIPTVGTSSSRPSGAPCKAAATKPSPKATSAKTSKATLKGRAKSSKK</sequence>
<reference evidence="2" key="1">
    <citation type="submission" date="2022-07" db="EMBL/GenBank/DDBJ databases">
        <title>Genome Sequence of Leucocoprinus birnbaumii.</title>
        <authorList>
            <person name="Buettner E."/>
        </authorList>
    </citation>
    <scope>NUCLEOTIDE SEQUENCE</scope>
    <source>
        <strain evidence="2">VT141</strain>
    </source>
</reference>
<feature type="region of interest" description="Disordered" evidence="1">
    <location>
        <begin position="199"/>
        <end position="218"/>
    </location>
</feature>
<feature type="compositionally biased region" description="Low complexity" evidence="1">
    <location>
        <begin position="583"/>
        <end position="605"/>
    </location>
</feature>
<proteinExistence type="predicted"/>
<protein>
    <submittedName>
        <fullName evidence="2">Uncharacterized protein</fullName>
    </submittedName>
</protein>
<feature type="region of interest" description="Disordered" evidence="1">
    <location>
        <begin position="545"/>
        <end position="615"/>
    </location>
</feature>
<feature type="compositionally biased region" description="Polar residues" evidence="1">
    <location>
        <begin position="487"/>
        <end position="507"/>
    </location>
</feature>
<comment type="caution">
    <text evidence="2">The sequence shown here is derived from an EMBL/GenBank/DDBJ whole genome shotgun (WGS) entry which is preliminary data.</text>
</comment>
<feature type="region of interest" description="Disordered" evidence="1">
    <location>
        <begin position="487"/>
        <end position="518"/>
    </location>
</feature>
<accession>A0AAD5VJS1</accession>
<evidence type="ECO:0000313" key="3">
    <source>
        <dbReference type="Proteomes" id="UP001213000"/>
    </source>
</evidence>
<feature type="compositionally biased region" description="Basic and acidic residues" evidence="1">
    <location>
        <begin position="199"/>
        <end position="212"/>
    </location>
</feature>
<evidence type="ECO:0000313" key="2">
    <source>
        <dbReference type="EMBL" id="KAJ3561867.1"/>
    </source>
</evidence>
<organism evidence="2 3">
    <name type="scientific">Leucocoprinus birnbaumii</name>
    <dbReference type="NCBI Taxonomy" id="56174"/>
    <lineage>
        <taxon>Eukaryota</taxon>
        <taxon>Fungi</taxon>
        <taxon>Dikarya</taxon>
        <taxon>Basidiomycota</taxon>
        <taxon>Agaricomycotina</taxon>
        <taxon>Agaricomycetes</taxon>
        <taxon>Agaricomycetidae</taxon>
        <taxon>Agaricales</taxon>
        <taxon>Agaricineae</taxon>
        <taxon>Agaricaceae</taxon>
        <taxon>Leucocoprinus</taxon>
    </lineage>
</organism>
<evidence type="ECO:0000256" key="1">
    <source>
        <dbReference type="SAM" id="MobiDB-lite"/>
    </source>
</evidence>
<feature type="region of interest" description="Disordered" evidence="1">
    <location>
        <begin position="412"/>
        <end position="437"/>
    </location>
</feature>
<keyword evidence="3" id="KW-1185">Reference proteome</keyword>